<dbReference type="eggNOG" id="COG0566">
    <property type="taxonomic scope" value="Bacteria"/>
</dbReference>
<comment type="caution">
    <text evidence="5">The sequence shown here is derived from an EMBL/GenBank/DDBJ whole genome shotgun (WGS) entry which is preliminary data.</text>
</comment>
<dbReference type="SMART" id="SM00967">
    <property type="entry name" value="SpoU_sub_bind"/>
    <property type="match status" value="1"/>
</dbReference>
<dbReference type="InterPro" id="IPR029064">
    <property type="entry name" value="Ribosomal_eL30-like_sf"/>
</dbReference>
<dbReference type="SUPFAM" id="SSF75217">
    <property type="entry name" value="alpha/beta knot"/>
    <property type="match status" value="1"/>
</dbReference>
<keyword evidence="6" id="KW-1185">Reference proteome</keyword>
<dbReference type="InterPro" id="IPR029026">
    <property type="entry name" value="tRNA_m1G_MTases_N"/>
</dbReference>
<evidence type="ECO:0000256" key="3">
    <source>
        <dbReference type="ARBA" id="ARBA00022679"/>
    </source>
</evidence>
<dbReference type="InterPro" id="IPR013123">
    <property type="entry name" value="SpoU_subst-bd"/>
</dbReference>
<dbReference type="GO" id="GO:0070039">
    <property type="term" value="F:rRNA (guanosine-2'-O-)-methyltransferase activity"/>
    <property type="evidence" value="ECO:0007669"/>
    <property type="project" value="TreeGrafter"/>
</dbReference>
<accession>A8PMQ1</accession>
<dbReference type="STRING" id="59196.RICGR_0796"/>
<dbReference type="GO" id="GO:0005829">
    <property type="term" value="C:cytosol"/>
    <property type="evidence" value="ECO:0007669"/>
    <property type="project" value="TreeGrafter"/>
</dbReference>
<dbReference type="CDD" id="cd18103">
    <property type="entry name" value="SpoU-like_RlmB"/>
    <property type="match status" value="1"/>
</dbReference>
<name>A8PMQ1_9COXI</name>
<dbReference type="Pfam" id="PF00588">
    <property type="entry name" value="SpoU_methylase"/>
    <property type="match status" value="1"/>
</dbReference>
<keyword evidence="2 5" id="KW-0489">Methyltransferase</keyword>
<reference evidence="5" key="1">
    <citation type="submission" date="2006-04" db="EMBL/GenBank/DDBJ databases">
        <authorList>
            <person name="Seshadri R."/>
            <person name="Federici B.A."/>
        </authorList>
    </citation>
    <scope>NUCLEOTIDE SEQUENCE [LARGE SCALE GENOMIC DNA]</scope>
</reference>
<dbReference type="NCBIfam" id="TIGR00186">
    <property type="entry name" value="rRNA_methyl_3"/>
    <property type="match status" value="1"/>
</dbReference>
<organism evidence="5 6">
    <name type="scientific">Rickettsiella grylli</name>
    <dbReference type="NCBI Taxonomy" id="59196"/>
    <lineage>
        <taxon>Bacteria</taxon>
        <taxon>Pseudomonadati</taxon>
        <taxon>Pseudomonadota</taxon>
        <taxon>Gammaproteobacteria</taxon>
        <taxon>Legionellales</taxon>
        <taxon>Coxiellaceae</taxon>
        <taxon>Rickettsiella</taxon>
    </lineage>
</organism>
<dbReference type="GO" id="GO:0003723">
    <property type="term" value="F:RNA binding"/>
    <property type="evidence" value="ECO:0007669"/>
    <property type="project" value="InterPro"/>
</dbReference>
<protein>
    <submittedName>
        <fullName evidence="5">RNA methyltransferase, TrmH family, group 3</fullName>
    </submittedName>
</protein>
<evidence type="ECO:0000256" key="2">
    <source>
        <dbReference type="ARBA" id="ARBA00022603"/>
    </source>
</evidence>
<dbReference type="PANTHER" id="PTHR46429:SF1">
    <property type="entry name" value="23S RRNA (GUANOSINE-2'-O-)-METHYLTRANSFERASE RLMB"/>
    <property type="match status" value="1"/>
</dbReference>
<dbReference type="InterPro" id="IPR029028">
    <property type="entry name" value="Alpha/beta_knot_MTases"/>
</dbReference>
<sequence length="253" mass="27578">MRNQPEKEFIFGFHTITALLKSAPQKIDTLYCREDRQDKRVQSIRNLAKLHGIPIGTLSKVQCNEIAPNAVHQGVFAKIKKTSRLNEQDLMIFLHHRLHNNLNPPFLLVLDGVQDPHNLGACLRSANAAGVDAVIIPQDRAVNKTPIVQKTAAGAAEVTSLFTVTNLATCLERLKKCGIWCYGLDQSGTRLIYDAPLTGPLALVLGAEGKGLRRLTKVCCDDLVAIPMVGTVGSLNVSVAAGVGLFEVVRQRQ</sequence>
<dbReference type="SUPFAM" id="SSF55315">
    <property type="entry name" value="L30e-like"/>
    <property type="match status" value="1"/>
</dbReference>
<gene>
    <name evidence="5" type="ORF">RICGR_0796</name>
</gene>
<dbReference type="InterPro" id="IPR004441">
    <property type="entry name" value="rRNA_MeTrfase_TrmH"/>
</dbReference>
<evidence type="ECO:0000313" key="5">
    <source>
        <dbReference type="EMBL" id="EDP45818.1"/>
    </source>
</evidence>
<dbReference type="FunFam" id="3.40.1280.10:FF:000008">
    <property type="entry name" value="Group 3 RNA methyltransferase TrmH"/>
    <property type="match status" value="1"/>
</dbReference>
<dbReference type="Proteomes" id="UP000054075">
    <property type="component" value="Unassembled WGS sequence"/>
</dbReference>
<dbReference type="Gene3D" id="3.30.1330.30">
    <property type="match status" value="1"/>
</dbReference>
<evidence type="ECO:0000256" key="1">
    <source>
        <dbReference type="ARBA" id="ARBA00007228"/>
    </source>
</evidence>
<dbReference type="EMBL" id="AAQJ02000001">
    <property type="protein sequence ID" value="EDP45818.1"/>
    <property type="molecule type" value="Genomic_DNA"/>
</dbReference>
<dbReference type="Gene3D" id="3.40.1280.10">
    <property type="match status" value="1"/>
</dbReference>
<dbReference type="RefSeq" id="WP_006034806.1">
    <property type="nucleotide sequence ID" value="NZ_AAQJ02000001.1"/>
</dbReference>
<dbReference type="InterPro" id="IPR001537">
    <property type="entry name" value="SpoU_MeTrfase"/>
</dbReference>
<dbReference type="PANTHER" id="PTHR46429">
    <property type="entry name" value="23S RRNA (GUANOSINE-2'-O-)-METHYLTRANSFERASE RLMB"/>
    <property type="match status" value="1"/>
</dbReference>
<feature type="domain" description="RNA 2-O ribose methyltransferase substrate binding" evidence="4">
    <location>
        <begin position="9"/>
        <end position="85"/>
    </location>
</feature>
<evidence type="ECO:0000313" key="6">
    <source>
        <dbReference type="Proteomes" id="UP000054075"/>
    </source>
</evidence>
<keyword evidence="3" id="KW-0808">Transferase</keyword>
<reference evidence="5" key="2">
    <citation type="submission" date="2007-10" db="EMBL/GenBank/DDBJ databases">
        <authorList>
            <person name="Myers G.S."/>
        </authorList>
    </citation>
    <scope>NUCLEOTIDE SEQUENCE [LARGE SCALE GENOMIC DNA]</scope>
</reference>
<dbReference type="AlphaFoldDB" id="A8PMQ1"/>
<evidence type="ECO:0000259" key="4">
    <source>
        <dbReference type="SMART" id="SM00967"/>
    </source>
</evidence>
<dbReference type="OrthoDB" id="9785673at2"/>
<proteinExistence type="inferred from homology"/>
<dbReference type="Pfam" id="PF08032">
    <property type="entry name" value="SpoU_sub_bind"/>
    <property type="match status" value="1"/>
</dbReference>
<comment type="similarity">
    <text evidence="1">Belongs to the class IV-like SAM-binding methyltransferase superfamily. RNA methyltransferase TrmH family.</text>
</comment>